<accession>A0AAV7R7P8</accession>
<dbReference type="EMBL" id="JANPWB010000009">
    <property type="protein sequence ID" value="KAJ1148814.1"/>
    <property type="molecule type" value="Genomic_DNA"/>
</dbReference>
<gene>
    <name evidence="2" type="ORF">NDU88_001640</name>
</gene>
<organism evidence="2 3">
    <name type="scientific">Pleurodeles waltl</name>
    <name type="common">Iberian ribbed newt</name>
    <dbReference type="NCBI Taxonomy" id="8319"/>
    <lineage>
        <taxon>Eukaryota</taxon>
        <taxon>Metazoa</taxon>
        <taxon>Chordata</taxon>
        <taxon>Craniata</taxon>
        <taxon>Vertebrata</taxon>
        <taxon>Euteleostomi</taxon>
        <taxon>Amphibia</taxon>
        <taxon>Batrachia</taxon>
        <taxon>Caudata</taxon>
        <taxon>Salamandroidea</taxon>
        <taxon>Salamandridae</taxon>
        <taxon>Pleurodelinae</taxon>
        <taxon>Pleurodeles</taxon>
    </lineage>
</organism>
<proteinExistence type="predicted"/>
<dbReference type="AlphaFoldDB" id="A0AAV7R7P8"/>
<feature type="compositionally biased region" description="Basic and acidic residues" evidence="1">
    <location>
        <begin position="65"/>
        <end position="87"/>
    </location>
</feature>
<sequence length="109" mass="12397">MIVAKIGPEQDAQNVSWFKRFQASREVLNTSPEHDPPATEMDGSEEDDELEHRSINPAPNNTESICERQDSNSDTNPRDTDSCDGRNSRSRYHLRSNPAPLTKLRDFLL</sequence>
<name>A0AAV7R7P8_PLEWA</name>
<evidence type="ECO:0000313" key="2">
    <source>
        <dbReference type="EMBL" id="KAJ1148814.1"/>
    </source>
</evidence>
<evidence type="ECO:0000256" key="1">
    <source>
        <dbReference type="SAM" id="MobiDB-lite"/>
    </source>
</evidence>
<evidence type="ECO:0000313" key="3">
    <source>
        <dbReference type="Proteomes" id="UP001066276"/>
    </source>
</evidence>
<feature type="region of interest" description="Disordered" evidence="1">
    <location>
        <begin position="26"/>
        <end position="109"/>
    </location>
</feature>
<reference evidence="2" key="1">
    <citation type="journal article" date="2022" name="bioRxiv">
        <title>Sequencing and chromosome-scale assembly of the giantPleurodeles waltlgenome.</title>
        <authorList>
            <person name="Brown T."/>
            <person name="Elewa A."/>
            <person name="Iarovenko S."/>
            <person name="Subramanian E."/>
            <person name="Araus A.J."/>
            <person name="Petzold A."/>
            <person name="Susuki M."/>
            <person name="Suzuki K.-i.T."/>
            <person name="Hayashi T."/>
            <person name="Toyoda A."/>
            <person name="Oliveira C."/>
            <person name="Osipova E."/>
            <person name="Leigh N.D."/>
            <person name="Simon A."/>
            <person name="Yun M.H."/>
        </authorList>
    </citation>
    <scope>NUCLEOTIDE SEQUENCE</scope>
    <source>
        <strain evidence="2">20211129_DDA</strain>
        <tissue evidence="2">Liver</tissue>
    </source>
</reference>
<protein>
    <submittedName>
        <fullName evidence="2">Uncharacterized protein</fullName>
    </submittedName>
</protein>
<comment type="caution">
    <text evidence="2">The sequence shown here is derived from an EMBL/GenBank/DDBJ whole genome shotgun (WGS) entry which is preliminary data.</text>
</comment>
<keyword evidence="3" id="KW-1185">Reference proteome</keyword>
<dbReference type="Proteomes" id="UP001066276">
    <property type="component" value="Chromosome 5"/>
</dbReference>